<evidence type="ECO:0000313" key="3">
    <source>
        <dbReference type="Proteomes" id="UP000317778"/>
    </source>
</evidence>
<comment type="caution">
    <text evidence="2">The sequence shown here is derived from an EMBL/GenBank/DDBJ whole genome shotgun (WGS) entry which is preliminary data.</text>
</comment>
<dbReference type="Proteomes" id="UP000317778">
    <property type="component" value="Unassembled WGS sequence"/>
</dbReference>
<reference evidence="2 3" key="1">
    <citation type="submission" date="2017-06" db="EMBL/GenBank/DDBJ databases">
        <title>Novel microbial phyla capable of carbon fixation and sulfur reduction in deep-sea sediments.</title>
        <authorList>
            <person name="Huang J."/>
            <person name="Baker B."/>
            <person name="Wang Y."/>
        </authorList>
    </citation>
    <scope>NUCLEOTIDE SEQUENCE [LARGE SCALE GENOMIC DNA]</scope>
    <source>
        <strain evidence="2">B3_TA06</strain>
    </source>
</reference>
<organism evidence="2 3">
    <name type="scientific">candidate division TA06 bacterium B3_TA06</name>
    <dbReference type="NCBI Taxonomy" id="2012487"/>
    <lineage>
        <taxon>Bacteria</taxon>
        <taxon>Bacteria division TA06</taxon>
    </lineage>
</organism>
<proteinExistence type="predicted"/>
<dbReference type="InterPro" id="IPR051404">
    <property type="entry name" value="TA_system_antitoxin"/>
</dbReference>
<dbReference type="PANTHER" id="PTHR34504">
    <property type="entry name" value="ANTITOXIN HICB"/>
    <property type="match status" value="1"/>
</dbReference>
<dbReference type="Gene3D" id="3.30.160.250">
    <property type="match status" value="1"/>
</dbReference>
<evidence type="ECO:0000313" key="2">
    <source>
        <dbReference type="EMBL" id="TKJ42868.1"/>
    </source>
</evidence>
<dbReference type="PANTHER" id="PTHR34504:SF2">
    <property type="entry name" value="UPF0150 PROTEIN SSL0259"/>
    <property type="match status" value="1"/>
</dbReference>
<gene>
    <name evidence="2" type="ORF">CEE36_06275</name>
</gene>
<dbReference type="EMBL" id="NJBO01000008">
    <property type="protein sequence ID" value="TKJ42868.1"/>
    <property type="molecule type" value="Genomic_DNA"/>
</dbReference>
<evidence type="ECO:0000259" key="1">
    <source>
        <dbReference type="Pfam" id="PF15919"/>
    </source>
</evidence>
<accession>A0A532V6Q3</accession>
<dbReference type="SUPFAM" id="SSF143100">
    <property type="entry name" value="TTHA1013/TTHA0281-like"/>
    <property type="match status" value="1"/>
</dbReference>
<protein>
    <recommendedName>
        <fullName evidence="1">HicB-like antitoxin of toxin-antitoxin system domain-containing protein</fullName>
    </recommendedName>
</protein>
<name>A0A532V6Q3_UNCT6</name>
<dbReference type="InterPro" id="IPR035069">
    <property type="entry name" value="TTHA1013/TTHA0281-like"/>
</dbReference>
<dbReference type="AlphaFoldDB" id="A0A532V6Q3"/>
<feature type="domain" description="HicB-like antitoxin of toxin-antitoxin system" evidence="1">
    <location>
        <begin position="4"/>
        <end position="66"/>
    </location>
</feature>
<dbReference type="Pfam" id="PF15919">
    <property type="entry name" value="HicB_lk_antitox"/>
    <property type="match status" value="1"/>
</dbReference>
<sequence>MHRFLIVIEKAEGNYSAYSPDLPGCVATGQTREELEHNMYEAIELHIQGLQEDNLPVPEPHAVAEYIVIK</sequence>
<dbReference type="InterPro" id="IPR031807">
    <property type="entry name" value="HicB-like"/>
</dbReference>